<dbReference type="EMBL" id="KV441562">
    <property type="protein sequence ID" value="OAF99305.1"/>
    <property type="molecule type" value="Genomic_DNA"/>
</dbReference>
<dbReference type="FunFam" id="3.40.50.720:FF:000121">
    <property type="entry name" value="Prostaglandin reductase 2"/>
    <property type="match status" value="1"/>
</dbReference>
<dbReference type="InterPro" id="IPR036291">
    <property type="entry name" value="NAD(P)-bd_dom_sf"/>
</dbReference>
<dbReference type="InterPro" id="IPR011032">
    <property type="entry name" value="GroES-like_sf"/>
</dbReference>
<reference evidence="3 4" key="1">
    <citation type="submission" date="2016-05" db="EMBL/GenBank/DDBJ databases">
        <title>Comparative analysis of secretome profiles of manganese(II)-oxidizing ascomycete fungi.</title>
        <authorList>
            <consortium name="DOE Joint Genome Institute"/>
            <person name="Zeiner C.A."/>
            <person name="Purvine S.O."/>
            <person name="Zink E.M."/>
            <person name="Wu S."/>
            <person name="Pasa-Tolic L."/>
            <person name="Chaput D.L."/>
            <person name="Haridas S."/>
            <person name="Grigoriev I.V."/>
            <person name="Santelli C.M."/>
            <person name="Hansel C.M."/>
        </authorList>
    </citation>
    <scope>NUCLEOTIDE SEQUENCE [LARGE SCALE GENOMIC DNA]</scope>
    <source>
        <strain evidence="3 4">AP3s5-JAC2a</strain>
    </source>
</reference>
<gene>
    <name evidence="3" type="ORF">CC84DRAFT_392999</name>
</gene>
<dbReference type="GeneID" id="28769506"/>
<dbReference type="PANTHER" id="PTHR43205:SF19">
    <property type="entry name" value="ENOYL REDUCTASE (ER) DOMAIN-CONTAINING PROTEIN"/>
    <property type="match status" value="1"/>
</dbReference>
<dbReference type="SUPFAM" id="SSF51735">
    <property type="entry name" value="NAD(P)-binding Rossmann-fold domains"/>
    <property type="match status" value="1"/>
</dbReference>
<dbReference type="InterPro" id="IPR041694">
    <property type="entry name" value="ADH_N_2"/>
</dbReference>
<dbReference type="InterPro" id="IPR045010">
    <property type="entry name" value="MDR_fam"/>
</dbReference>
<dbReference type="Pfam" id="PF00107">
    <property type="entry name" value="ADH_zinc_N"/>
    <property type="match status" value="1"/>
</dbReference>
<dbReference type="CDD" id="cd05288">
    <property type="entry name" value="PGDH"/>
    <property type="match status" value="1"/>
</dbReference>
<dbReference type="RefSeq" id="XP_018029671.1">
    <property type="nucleotide sequence ID" value="XM_018186020.1"/>
</dbReference>
<keyword evidence="1" id="KW-0560">Oxidoreductase</keyword>
<dbReference type="SUPFAM" id="SSF50129">
    <property type="entry name" value="GroES-like"/>
    <property type="match status" value="1"/>
</dbReference>
<dbReference type="InterPro" id="IPR013149">
    <property type="entry name" value="ADH-like_C"/>
</dbReference>
<dbReference type="GO" id="GO:0016628">
    <property type="term" value="F:oxidoreductase activity, acting on the CH-CH group of donors, NAD or NADP as acceptor"/>
    <property type="evidence" value="ECO:0007669"/>
    <property type="project" value="InterPro"/>
</dbReference>
<dbReference type="Gene3D" id="3.40.50.720">
    <property type="entry name" value="NAD(P)-binding Rossmann-like Domain"/>
    <property type="match status" value="1"/>
</dbReference>
<dbReference type="AlphaFoldDB" id="A0A177BW13"/>
<evidence type="ECO:0000259" key="2">
    <source>
        <dbReference type="SMART" id="SM00829"/>
    </source>
</evidence>
<sequence length="355" mass="38906">MSPIPKQTRQWIVSNPPKTNVSLSGDDATFKLQTVDTPSITDGQVLVKLKYLSNDPAQRGWIQDGADAERLYVPPVRQGDVMRSFGIGEIVQSKAENLKEGQLVSYMANWTDYRVLEAKEATPIQEDKEAGIKATHFIGALGGPGLTAYYGLVKVAEAKAEDTVVVSGAAGSTGSMVVQIAKHVLGCKRVIGIAGGAEKCSWVESLGADVCVDYKAADFEEKLIKATDGYVEVYFDNVGGHILDTMLKRIKRYGRVAVCGSIATYNDPESTNLKNWFEVIANRIELKGFIVFDAYLKGNGQEMVDTVRNAVKDKKIQIEKQEETIVPTKFEDIPKTWTMLFEGGNKGKLVTELTN</sequence>
<proteinExistence type="predicted"/>
<accession>A0A177BW13</accession>
<name>A0A177BW13_9PLEO</name>
<feature type="domain" description="Enoyl reductase (ER)" evidence="2">
    <location>
        <begin position="25"/>
        <end position="351"/>
    </location>
</feature>
<organism evidence="3 4">
    <name type="scientific">Paraphaeosphaeria sporulosa</name>
    <dbReference type="NCBI Taxonomy" id="1460663"/>
    <lineage>
        <taxon>Eukaryota</taxon>
        <taxon>Fungi</taxon>
        <taxon>Dikarya</taxon>
        <taxon>Ascomycota</taxon>
        <taxon>Pezizomycotina</taxon>
        <taxon>Dothideomycetes</taxon>
        <taxon>Pleosporomycetidae</taxon>
        <taxon>Pleosporales</taxon>
        <taxon>Massarineae</taxon>
        <taxon>Didymosphaeriaceae</taxon>
        <taxon>Paraphaeosphaeria</taxon>
    </lineage>
</organism>
<dbReference type="InterPro" id="IPR020843">
    <property type="entry name" value="ER"/>
</dbReference>
<dbReference type="Pfam" id="PF16884">
    <property type="entry name" value="ADH_N_2"/>
    <property type="match status" value="1"/>
</dbReference>
<dbReference type="InParanoid" id="A0A177BW13"/>
<evidence type="ECO:0000313" key="3">
    <source>
        <dbReference type="EMBL" id="OAF99305.1"/>
    </source>
</evidence>
<evidence type="ECO:0000313" key="4">
    <source>
        <dbReference type="Proteomes" id="UP000077069"/>
    </source>
</evidence>
<dbReference type="PANTHER" id="PTHR43205">
    <property type="entry name" value="PROSTAGLANDIN REDUCTASE"/>
    <property type="match status" value="1"/>
</dbReference>
<keyword evidence="4" id="KW-1185">Reference proteome</keyword>
<protein>
    <submittedName>
        <fullName evidence="3">NAD(P)-binding protein</fullName>
    </submittedName>
</protein>
<evidence type="ECO:0000256" key="1">
    <source>
        <dbReference type="ARBA" id="ARBA00023002"/>
    </source>
</evidence>
<dbReference type="Gene3D" id="3.90.180.10">
    <property type="entry name" value="Medium-chain alcohol dehydrogenases, catalytic domain"/>
    <property type="match status" value="1"/>
</dbReference>
<dbReference type="Proteomes" id="UP000077069">
    <property type="component" value="Unassembled WGS sequence"/>
</dbReference>
<dbReference type="SMART" id="SM00829">
    <property type="entry name" value="PKS_ER"/>
    <property type="match status" value="1"/>
</dbReference>
<dbReference type="OrthoDB" id="809632at2759"/>
<dbReference type="FunCoup" id="A0A177BW13">
    <property type="interactions" value="380"/>
</dbReference>